<sequence length="99" mass="11512">MFDKWGRNKWVVPAKFGWYDFKGDLDIMIRDQWCWQRQERASLRATVSKELVSGRATVLLFARQKDFMVAIAGVSVADVSALNIAKCCCYYYMRSSFPL</sequence>
<dbReference type="AlphaFoldDB" id="A0ABD2Y364"/>
<proteinExistence type="predicted"/>
<name>A0ABD2Y364_9GENT</name>
<comment type="caution">
    <text evidence="1">The sequence shown here is derived from an EMBL/GenBank/DDBJ whole genome shotgun (WGS) entry which is preliminary data.</text>
</comment>
<dbReference type="EMBL" id="JBJUIK010000015">
    <property type="protein sequence ID" value="KAL3501974.1"/>
    <property type="molecule type" value="Genomic_DNA"/>
</dbReference>
<protein>
    <submittedName>
        <fullName evidence="1">Uncharacterized protein</fullName>
    </submittedName>
</protein>
<evidence type="ECO:0000313" key="1">
    <source>
        <dbReference type="EMBL" id="KAL3501974.1"/>
    </source>
</evidence>
<organism evidence="1 2">
    <name type="scientific">Cinchona calisaya</name>
    <dbReference type="NCBI Taxonomy" id="153742"/>
    <lineage>
        <taxon>Eukaryota</taxon>
        <taxon>Viridiplantae</taxon>
        <taxon>Streptophyta</taxon>
        <taxon>Embryophyta</taxon>
        <taxon>Tracheophyta</taxon>
        <taxon>Spermatophyta</taxon>
        <taxon>Magnoliopsida</taxon>
        <taxon>eudicotyledons</taxon>
        <taxon>Gunneridae</taxon>
        <taxon>Pentapetalae</taxon>
        <taxon>asterids</taxon>
        <taxon>lamiids</taxon>
        <taxon>Gentianales</taxon>
        <taxon>Rubiaceae</taxon>
        <taxon>Cinchonoideae</taxon>
        <taxon>Cinchoneae</taxon>
        <taxon>Cinchona</taxon>
    </lineage>
</organism>
<keyword evidence="2" id="KW-1185">Reference proteome</keyword>
<dbReference type="Proteomes" id="UP001630127">
    <property type="component" value="Unassembled WGS sequence"/>
</dbReference>
<gene>
    <name evidence="1" type="ORF">ACH5RR_036423</name>
</gene>
<accession>A0ABD2Y364</accession>
<evidence type="ECO:0000313" key="2">
    <source>
        <dbReference type="Proteomes" id="UP001630127"/>
    </source>
</evidence>
<reference evidence="1 2" key="1">
    <citation type="submission" date="2024-11" db="EMBL/GenBank/DDBJ databases">
        <title>A near-complete genome assembly of Cinchona calisaya.</title>
        <authorList>
            <person name="Lian D.C."/>
            <person name="Zhao X.W."/>
            <person name="Wei L."/>
        </authorList>
    </citation>
    <scope>NUCLEOTIDE SEQUENCE [LARGE SCALE GENOMIC DNA]</scope>
    <source>
        <tissue evidence="1">Nenye</tissue>
    </source>
</reference>